<accession>A0ABU0PU86</accession>
<keyword evidence="2" id="KW-1185">Reference proteome</keyword>
<proteinExistence type="predicted"/>
<dbReference type="Proteomes" id="UP001243364">
    <property type="component" value="Unassembled WGS sequence"/>
</dbReference>
<sequence>MELDDPEAQLLAHVQLRLIHQDRRGRPIAISHAGAQVAARTVFQPDS</sequence>
<comment type="caution">
    <text evidence="1">The sequence shown here is derived from an EMBL/GenBank/DDBJ whole genome shotgun (WGS) entry which is preliminary data.</text>
</comment>
<organism evidence="1 2">
    <name type="scientific">Streptomyces achromogenes</name>
    <dbReference type="NCBI Taxonomy" id="67255"/>
    <lineage>
        <taxon>Bacteria</taxon>
        <taxon>Bacillati</taxon>
        <taxon>Actinomycetota</taxon>
        <taxon>Actinomycetes</taxon>
        <taxon>Kitasatosporales</taxon>
        <taxon>Streptomycetaceae</taxon>
        <taxon>Streptomyces</taxon>
    </lineage>
</organism>
<reference evidence="1 2" key="1">
    <citation type="submission" date="2023-07" db="EMBL/GenBank/DDBJ databases">
        <title>Comparative genomics of wheat-associated soil bacteria to identify genetic determinants of phenazine resistance.</title>
        <authorList>
            <person name="Mouncey N."/>
        </authorList>
    </citation>
    <scope>NUCLEOTIDE SEQUENCE [LARGE SCALE GENOMIC DNA]</scope>
    <source>
        <strain evidence="1 2">W4I19-2</strain>
    </source>
</reference>
<evidence type="ECO:0000313" key="1">
    <source>
        <dbReference type="EMBL" id="MDQ0681940.1"/>
    </source>
</evidence>
<gene>
    <name evidence="1" type="ORF">QFZ56_000903</name>
</gene>
<name>A0ABU0PU86_STRAH</name>
<dbReference type="EMBL" id="JAUSYA010000001">
    <property type="protein sequence ID" value="MDQ0681940.1"/>
    <property type="molecule type" value="Genomic_DNA"/>
</dbReference>
<protein>
    <submittedName>
        <fullName evidence="1">Uncharacterized protein</fullName>
    </submittedName>
</protein>
<evidence type="ECO:0000313" key="2">
    <source>
        <dbReference type="Proteomes" id="UP001243364"/>
    </source>
</evidence>